<dbReference type="VEuPathDB" id="TriTrypDB:LdCL_320029000"/>
<evidence type="ECO:0000313" key="5">
    <source>
        <dbReference type="Proteomes" id="UP000274082"/>
    </source>
</evidence>
<dbReference type="VEuPathDB" id="TriTrypDB:LDHU3_32.2940"/>
<feature type="compositionally biased region" description="Basic and acidic residues" evidence="3">
    <location>
        <begin position="502"/>
        <end position="511"/>
    </location>
</feature>
<sequence>MSSSSLASPTAENAQKLKEAQLKIGMALKNAQYALTAHAHRSLTTALHENVNALTALSKYLSLSGSPVKAAAIAGQMAKILRSVSAYVAAKERSGGGWQRAEGSHHSSSPNTSPSSSVMLHELGCMPDSPRESAGIVADLQRAVEELKEQRDMMAEEKRALKAALEESRQHPVTTTPCAVVEAHSAEVADKDAGAAIRELRAELDSLKHELREERTRAAALQDQLHEAEEQVEDQQDQVQALRLQLKLSQEEKLSQDAAFAKKEEEIKALQVALLQNSHSTSSPSSALAAAKDASAAAQPPRGYVDKDDFDALRLQNQLLQQALRAQETQARPTNSQAVLTQQTLEEIEADHQQQLEAMKLTIQNQYNRETELLGQQHAMQDSIDDLKRQLQLSSNRQWVQQEREQHESRVAELQQQLETERDRAAASVSAVEERESVLQQRLAELRTSMTAEREQHESRVAELQQQLETERDRAAASVSAVEERESALQQRLAELRTSMTAEREQHESRVAELQQQLETERDRAAASVSAVEERESALQQRLAELRTSMTAEREQHESRVAELQQQLETERDRAAASVSAVEERESVLQQRLAELRTSMTAEREQHESRVAELQQQLETERDRAAASVSAVEERESALQQRLAELRTSMTAEREQHESRVAELQQQLETERDRAAASVSAVEERESVLQQRLAELRTSMTAEREQHESRVAELQQQLETERDRAAASVSAVEERESVLQQRLAELRTSMTAEREQHESRVAELQQQLETERDRAAASVSAVEERESVLQQRLAELRTSMTAEREQHESRVAELQQQLETERDRAAASVSAVEERESVLQQRLAELRTSMTAEREQHESRVAELQQQLETERDRAAASVSAVEERESVLQQRLAELRTSMTAEREQHESRVAELQQQLETERDRAAASVSAVEERESALQQRLAELRTSMTAEREQHESRVAELQQQLETERDRAAASVSAVEERESVLQQRLAELRTSMTAEREQHESRVAEFERRVAQLEATQKAENEGHGVAEADLRAQVDAEHMRADMAEVDAREKVRSAAEDSKVFAEAQAAVVEKLKDDHTAELKRVYCESATKFAVASQPVDWLKEENVALKVQVNEWEERHKEEAKEKMAALAKVRETEQILSSRKGELQRLKDECASMQKSMAKSMEERDAAVEKLKDGFQLAEEAQANVVRLETLRKELDEAQKRLDTADKDKALLASRYKRASTEKEECADAARKLLVQYKEMASTHEKLVAQLAAAEALAAEKSRVAEELTRAAAVDADLTNNGLQDDAVMAGAQKVLEDTVSEKQERIEGLVAVIDGTARENKRLKSELGNAQARQVSTYRLSLTAEPTSMQPAFARDMLSSLAEMRAILSAMHAQLLPILEQRCVQERSRAAAAASPSASTSAVEALEELHMATESAHAATQATLEHFDAMARQLCVSADLQGVVYGKLLATLQQPQGKSAAPALTSPLVDVSLVRACAALFSEACSCPAPRWEENVRHGAKKSASPANQSDRSDKACSAVRGCAVAAEKDERVTASTAADRKSLPTWSHCRAFSSAPTVFASPAVAGNRDTSACTLSPARRRTDDCEFGMLSDAGYRRPPTRAGPQRRSSFGNFAVAQATISLAEERAGLRTAPTPPWK</sequence>
<evidence type="ECO:0000256" key="2">
    <source>
        <dbReference type="SAM" id="Coils"/>
    </source>
</evidence>
<feature type="region of interest" description="Disordered" evidence="3">
    <location>
        <begin position="499"/>
        <end position="533"/>
    </location>
</feature>
<evidence type="ECO:0000313" key="4">
    <source>
        <dbReference type="EMBL" id="AYU81781.1"/>
    </source>
</evidence>
<feature type="region of interest" description="Disordered" evidence="3">
    <location>
        <begin position="899"/>
        <end position="933"/>
    </location>
</feature>
<protein>
    <submittedName>
        <fullName evidence="4">Uncharacterized protein</fullName>
    </submittedName>
</protein>
<dbReference type="PANTHER" id="PTHR18870:SF9">
    <property type="entry name" value="PROTEIN TAG-278-RELATED"/>
    <property type="match status" value="1"/>
</dbReference>
<dbReference type="Proteomes" id="UP000274082">
    <property type="component" value="Chromosome 32"/>
</dbReference>
<dbReference type="EMBL" id="CP029531">
    <property type="protein sequence ID" value="AYU81781.1"/>
    <property type="molecule type" value="Genomic_DNA"/>
</dbReference>
<feature type="region of interest" description="Disordered" evidence="3">
    <location>
        <begin position="97"/>
        <end position="118"/>
    </location>
</feature>
<dbReference type="PANTHER" id="PTHR18870">
    <property type="entry name" value="PROTEIN TAG-278-RELATED"/>
    <property type="match status" value="1"/>
</dbReference>
<gene>
    <name evidence="4" type="ORF">LdCL_320029000</name>
</gene>
<keyword evidence="1 2" id="KW-0175">Coiled coil</keyword>
<proteinExistence type="predicted"/>
<reference evidence="4 5" key="1">
    <citation type="journal article" date="2018" name="Sci. Rep.">
        <title>A complete Leishmania donovani reference genome identifies novel genetic variations associated with virulence.</title>
        <authorList>
            <person name="Lypaczewski P."/>
            <person name="Hoshizaki J."/>
            <person name="Zhang W.-W."/>
            <person name="McCall L.-I."/>
            <person name="Torcivia-Rodriguez J."/>
            <person name="Simonyan V."/>
            <person name="Kaur A."/>
            <person name="Dewar K."/>
            <person name="Matlashewski G."/>
        </authorList>
    </citation>
    <scope>NUCLEOTIDE SEQUENCE [LARGE SCALE GENOMIC DNA]</scope>
    <source>
        <strain evidence="4 5">LdCL</strain>
    </source>
</reference>
<feature type="coiled-coil region" evidence="2">
    <location>
        <begin position="1108"/>
        <end position="1229"/>
    </location>
</feature>
<feature type="compositionally biased region" description="Basic and acidic residues" evidence="3">
    <location>
        <begin position="902"/>
        <end position="911"/>
    </location>
</feature>
<dbReference type="VEuPathDB" id="TriTrypDB:LdBPK_322370.1"/>
<keyword evidence="5" id="KW-1185">Reference proteome</keyword>
<feature type="compositionally biased region" description="Low complexity" evidence="3">
    <location>
        <begin position="280"/>
        <end position="298"/>
    </location>
</feature>
<feature type="region of interest" description="Disordered" evidence="3">
    <location>
        <begin position="280"/>
        <end position="305"/>
    </location>
</feature>
<feature type="compositionally biased region" description="Basic and acidic residues" evidence="3">
    <location>
        <begin position="452"/>
        <end position="461"/>
    </location>
</feature>
<evidence type="ECO:0000256" key="1">
    <source>
        <dbReference type="ARBA" id="ARBA00023054"/>
    </source>
</evidence>
<dbReference type="OrthoDB" id="2289094at2759"/>
<accession>A0A3S7X5P9</accession>
<feature type="compositionally biased region" description="Low complexity" evidence="3">
    <location>
        <begin position="106"/>
        <end position="117"/>
    </location>
</feature>
<evidence type="ECO:0000256" key="3">
    <source>
        <dbReference type="SAM" id="MobiDB-lite"/>
    </source>
</evidence>
<feature type="region of interest" description="Disordered" evidence="3">
    <location>
        <begin position="449"/>
        <end position="483"/>
    </location>
</feature>
<name>A0A3S7X5P9_LEIDO</name>
<organism evidence="4 5">
    <name type="scientific">Leishmania donovani</name>
    <dbReference type="NCBI Taxonomy" id="5661"/>
    <lineage>
        <taxon>Eukaryota</taxon>
        <taxon>Discoba</taxon>
        <taxon>Euglenozoa</taxon>
        <taxon>Kinetoplastea</taxon>
        <taxon>Metakinetoplastina</taxon>
        <taxon>Trypanosomatida</taxon>
        <taxon>Trypanosomatidae</taxon>
        <taxon>Leishmaniinae</taxon>
        <taxon>Leishmania</taxon>
    </lineage>
</organism>
<feature type="coiled-coil region" evidence="2">
    <location>
        <begin position="137"/>
        <end position="252"/>
    </location>
</feature>